<dbReference type="PRINTS" id="PR00301">
    <property type="entry name" value="HEATSHOCK70"/>
</dbReference>
<evidence type="ECO:0000256" key="1">
    <source>
        <dbReference type="ARBA" id="ARBA00007381"/>
    </source>
</evidence>
<dbReference type="InterPro" id="IPR018181">
    <property type="entry name" value="Heat_shock_70_CS"/>
</dbReference>
<dbReference type="PROSITE" id="PS00297">
    <property type="entry name" value="HSP70_1"/>
    <property type="match status" value="1"/>
</dbReference>
<dbReference type="GO" id="GO:0005524">
    <property type="term" value="F:ATP binding"/>
    <property type="evidence" value="ECO:0007669"/>
    <property type="project" value="UniProtKB-KW"/>
</dbReference>
<proteinExistence type="inferred from homology"/>
<evidence type="ECO:0000313" key="5">
    <source>
        <dbReference type="Proteomes" id="UP000887578"/>
    </source>
</evidence>
<evidence type="ECO:0000256" key="4">
    <source>
        <dbReference type="RuleBase" id="RU003322"/>
    </source>
</evidence>
<dbReference type="PANTHER" id="PTHR19375">
    <property type="entry name" value="HEAT SHOCK PROTEIN 70KDA"/>
    <property type="match status" value="1"/>
</dbReference>
<keyword evidence="2 4" id="KW-0547">Nucleotide-binding</keyword>
<dbReference type="GO" id="GO:0140662">
    <property type="term" value="F:ATP-dependent protein folding chaperone"/>
    <property type="evidence" value="ECO:0007669"/>
    <property type="project" value="InterPro"/>
</dbReference>
<evidence type="ECO:0000256" key="3">
    <source>
        <dbReference type="ARBA" id="ARBA00022840"/>
    </source>
</evidence>
<dbReference type="AlphaFoldDB" id="A0A914Q020"/>
<dbReference type="Proteomes" id="UP000887578">
    <property type="component" value="Unplaced"/>
</dbReference>
<dbReference type="Pfam" id="PF00012">
    <property type="entry name" value="HSP70"/>
    <property type="match status" value="1"/>
</dbReference>
<keyword evidence="3 4" id="KW-0067">ATP-binding</keyword>
<evidence type="ECO:0000313" key="6">
    <source>
        <dbReference type="WBParaSite" id="PDA_v2.g20482.t1"/>
    </source>
</evidence>
<keyword evidence="5" id="KW-1185">Reference proteome</keyword>
<name>A0A914Q020_9BILA</name>
<dbReference type="Gene3D" id="3.30.30.30">
    <property type="match status" value="1"/>
</dbReference>
<dbReference type="InterPro" id="IPR013126">
    <property type="entry name" value="Hsp_70_fam"/>
</dbReference>
<dbReference type="Gene3D" id="3.90.640.10">
    <property type="entry name" value="Actin, Chain A, domain 4"/>
    <property type="match status" value="1"/>
</dbReference>
<dbReference type="WBParaSite" id="PDA_v2.g20482.t1">
    <property type="protein sequence ID" value="PDA_v2.g20482.t1"/>
    <property type="gene ID" value="PDA_v2.g20482"/>
</dbReference>
<organism evidence="5 6">
    <name type="scientific">Panagrolaimus davidi</name>
    <dbReference type="NCBI Taxonomy" id="227884"/>
    <lineage>
        <taxon>Eukaryota</taxon>
        <taxon>Metazoa</taxon>
        <taxon>Ecdysozoa</taxon>
        <taxon>Nematoda</taxon>
        <taxon>Chromadorea</taxon>
        <taxon>Rhabditida</taxon>
        <taxon>Tylenchina</taxon>
        <taxon>Panagrolaimomorpha</taxon>
        <taxon>Panagrolaimoidea</taxon>
        <taxon>Panagrolaimidae</taxon>
        <taxon>Panagrolaimus</taxon>
    </lineage>
</organism>
<accession>A0A914Q020</accession>
<reference evidence="6" key="1">
    <citation type="submission" date="2022-11" db="UniProtKB">
        <authorList>
            <consortium name="WormBaseParasite"/>
        </authorList>
    </citation>
    <scope>IDENTIFICATION</scope>
</reference>
<evidence type="ECO:0000256" key="2">
    <source>
        <dbReference type="ARBA" id="ARBA00022741"/>
    </source>
</evidence>
<protein>
    <submittedName>
        <fullName evidence="6">Heat shock protein 70</fullName>
    </submittedName>
</protein>
<dbReference type="Gene3D" id="3.30.420.40">
    <property type="match status" value="2"/>
</dbReference>
<sequence>MALSAEEQQTSKTQKLKMSSKLDKSFQTFWRNRQSRLQSFKVNNKNGMYDDNWLKRMSKMPKFDIPEKFNSFNTEINAIGIDLGTSSCCVAVNREDRIEVVAIDITGERTLPSFVGYDEENVKCGKVVVGNLGMYSKSTIFDTKRIIGKTYAEIEIEIDPTWSFKVVEDGESVKLEVQGYMNTTLRQTPEEVASALLNYMKQKAEEFQKKAIDNVVITIPASFTDNQKESTLKAAELAGLIHVHLLPEPVAASITYFTDRILPNNETILLFDLGGGTLDICIFEVNNFNFKIIRNTGDANIGGRNFDKLLYEYFKEELLSRHGINVELKDTRKYKLMLKCQEIKHNLSALNDERICVDDYGPSIDAPPIEITRQNFENMSVDFVNDIKILVKYATDNLPNPIAKVLHVGGSSRMPLIKSMLIQMFPNAEQCCEVHPEEVVAVDDPPSVDCENSKFCVQYVLKEGDIETKFQGCGNNNVYPTSDFSTEYTVAGTRNVNFKKTTGQDRLLLNI</sequence>
<comment type="similarity">
    <text evidence="1 4">Belongs to the heat shock protein 70 family.</text>
</comment>
<dbReference type="SUPFAM" id="SSF53067">
    <property type="entry name" value="Actin-like ATPase domain"/>
    <property type="match status" value="2"/>
</dbReference>
<dbReference type="InterPro" id="IPR043129">
    <property type="entry name" value="ATPase_NBD"/>
</dbReference>
<dbReference type="GO" id="GO:0006950">
    <property type="term" value="P:response to stress"/>
    <property type="evidence" value="ECO:0007669"/>
    <property type="project" value="UniProtKB-ARBA"/>
</dbReference>